<dbReference type="PANTHER" id="PTHR11102:SF160">
    <property type="entry name" value="ERAD-ASSOCIATED E3 UBIQUITIN-PROTEIN LIGASE COMPONENT HRD3"/>
    <property type="match status" value="1"/>
</dbReference>
<sequence length="262" mass="27881">MGGLNCAVKDHNAGSGQCATRFLLCILPVTVLCTMPKIPEQGIFMTVSSASFNEAGILAYNDGNYAEAFKQFDAAARTADPAGQHLLASLYYQGHGVTQDLPKAVELFTAAAQAGFPPSLANLALMYASGDGVAQDMAQSLAYGRQAAEAGDGQSQFNLAQAYRKGIDVPQDYAEAAFWYKQAAEAGSLSAQNEYGLLYAQGQGVELDYVQAYAWIAMPAEAGSVQSIKNRDQLLEILTPSQQQAARTLAAEYAEQYGVNPH</sequence>
<organism evidence="1 2">
    <name type="scientific">Janthinobacterium agaricidamnosum</name>
    <dbReference type="NCBI Taxonomy" id="55508"/>
    <lineage>
        <taxon>Bacteria</taxon>
        <taxon>Pseudomonadati</taxon>
        <taxon>Pseudomonadota</taxon>
        <taxon>Betaproteobacteria</taxon>
        <taxon>Burkholderiales</taxon>
        <taxon>Oxalobacteraceae</taxon>
        <taxon>Janthinobacterium</taxon>
    </lineage>
</organism>
<dbReference type="InterPro" id="IPR006597">
    <property type="entry name" value="Sel1-like"/>
</dbReference>
<dbReference type="PANTHER" id="PTHR11102">
    <property type="entry name" value="SEL-1-LIKE PROTEIN"/>
    <property type="match status" value="1"/>
</dbReference>
<gene>
    <name evidence="1" type="ORF">D9M09_06645</name>
</gene>
<dbReference type="SMART" id="SM00671">
    <property type="entry name" value="SEL1"/>
    <property type="match status" value="4"/>
</dbReference>
<protein>
    <submittedName>
        <fullName evidence="1">Sel1 repeat family protein</fullName>
    </submittedName>
</protein>
<accession>A0A3G2E5E5</accession>
<dbReference type="Gene3D" id="1.25.40.10">
    <property type="entry name" value="Tetratricopeptide repeat domain"/>
    <property type="match status" value="2"/>
</dbReference>
<evidence type="ECO:0000313" key="1">
    <source>
        <dbReference type="EMBL" id="AYM75513.1"/>
    </source>
</evidence>
<dbReference type="EMBL" id="CP033019">
    <property type="protein sequence ID" value="AYM75513.1"/>
    <property type="molecule type" value="Genomic_DNA"/>
</dbReference>
<dbReference type="SUPFAM" id="SSF81901">
    <property type="entry name" value="HCP-like"/>
    <property type="match status" value="1"/>
</dbReference>
<keyword evidence="2" id="KW-1185">Reference proteome</keyword>
<dbReference type="AlphaFoldDB" id="A0A3G2E5E5"/>
<dbReference type="InterPro" id="IPR050767">
    <property type="entry name" value="Sel1_AlgK"/>
</dbReference>
<proteinExistence type="predicted"/>
<reference evidence="1 2" key="1">
    <citation type="submission" date="2018-10" db="EMBL/GenBank/DDBJ databases">
        <title>Effects of UV and annual dynamics of microbial communities in freshwater RAS systems.</title>
        <authorList>
            <person name="Bekkelund A.K."/>
            <person name="Hansen B.R."/>
            <person name="Stokken H."/>
            <person name="Eriksen B.F."/>
            <person name="Kashulin N.A."/>
        </authorList>
    </citation>
    <scope>NUCLEOTIDE SEQUENCE [LARGE SCALE GENOMIC DNA]</scope>
    <source>
        <strain evidence="1 2">BHSEK</strain>
    </source>
</reference>
<dbReference type="Pfam" id="PF08238">
    <property type="entry name" value="Sel1"/>
    <property type="match status" value="4"/>
</dbReference>
<dbReference type="Proteomes" id="UP000279594">
    <property type="component" value="Chromosome"/>
</dbReference>
<dbReference type="InterPro" id="IPR011990">
    <property type="entry name" value="TPR-like_helical_dom_sf"/>
</dbReference>
<name>A0A3G2E5E5_9BURK</name>
<evidence type="ECO:0000313" key="2">
    <source>
        <dbReference type="Proteomes" id="UP000279594"/>
    </source>
</evidence>